<evidence type="ECO:0000313" key="1">
    <source>
        <dbReference type="EMBL" id="QHT00413.1"/>
    </source>
</evidence>
<sequence>MQTDVIDGLVTLLASKSIVIINMLIETSSINSEMLTIALKKLYAQNCTIRSIDFINEMVNLIEPIDDETSCHLLNNLVVEYYNQPPKKNVVFENCFKKLSVLCSSITISAKWMYIPPDLFFYHISNSDIQFDLESPIIGILYQILRLLGAEIFDNYFRRPYFIISSKKIELYFSRLFLLICNISTMDPPTQTEEELEEKILEILLAAEIQKILTEVDDE</sequence>
<dbReference type="EMBL" id="MN739355">
    <property type="protein sequence ID" value="QHT00413.1"/>
    <property type="molecule type" value="Genomic_DNA"/>
</dbReference>
<dbReference type="AlphaFoldDB" id="A0A6C0C7V7"/>
<name>A0A6C0C7V7_9ZZZZ</name>
<accession>A0A6C0C7V7</accession>
<reference evidence="1" key="1">
    <citation type="journal article" date="2020" name="Nature">
        <title>Giant virus diversity and host interactions through global metagenomics.</title>
        <authorList>
            <person name="Schulz F."/>
            <person name="Roux S."/>
            <person name="Paez-Espino D."/>
            <person name="Jungbluth S."/>
            <person name="Walsh D.A."/>
            <person name="Denef V.J."/>
            <person name="McMahon K.D."/>
            <person name="Konstantinidis K.T."/>
            <person name="Eloe-Fadrosh E.A."/>
            <person name="Kyrpides N.C."/>
            <person name="Woyke T."/>
        </authorList>
    </citation>
    <scope>NUCLEOTIDE SEQUENCE</scope>
    <source>
        <strain evidence="1">GVMAG-M-3300020192-26</strain>
    </source>
</reference>
<proteinExistence type="predicted"/>
<organism evidence="1">
    <name type="scientific">viral metagenome</name>
    <dbReference type="NCBI Taxonomy" id="1070528"/>
    <lineage>
        <taxon>unclassified sequences</taxon>
        <taxon>metagenomes</taxon>
        <taxon>organismal metagenomes</taxon>
    </lineage>
</organism>
<protein>
    <submittedName>
        <fullName evidence="1">Uncharacterized protein</fullName>
    </submittedName>
</protein>